<dbReference type="Proteomes" id="UP000193067">
    <property type="component" value="Unassembled WGS sequence"/>
</dbReference>
<dbReference type="EMBL" id="KZ084159">
    <property type="protein sequence ID" value="OSC97051.1"/>
    <property type="molecule type" value="Genomic_DNA"/>
</dbReference>
<evidence type="ECO:0000313" key="3">
    <source>
        <dbReference type="Proteomes" id="UP000193067"/>
    </source>
</evidence>
<feature type="region of interest" description="Disordered" evidence="1">
    <location>
        <begin position="1"/>
        <end position="24"/>
    </location>
</feature>
<accession>A0A1Y2IAW8</accession>
<sequence length="224" mass="25241">MSTSSEHPAFRSFSPSPSYSSPLPSPTPSPPFVHLPPPLPSFSHFLTSSVLQTLSHDPASTIVLLPTTCFIFPHTYLIRLLHALFPVCLPRFSPLRVRWRRWRRRGSDDVLYVYTSSLPCVRAAFDNLPFERRSRRSSGCSSRSSIQRSACFIPRLLGRSSTYGLPHLYDRVVRLSGLELELSLSIYPTVPTLPRVTRATALPPPPSPASFSLLIRWRTCWSAH</sequence>
<proteinExistence type="predicted"/>
<feature type="compositionally biased region" description="Low complexity" evidence="1">
    <location>
        <begin position="12"/>
        <end position="22"/>
    </location>
</feature>
<keyword evidence="3" id="KW-1185">Reference proteome</keyword>
<evidence type="ECO:0000256" key="1">
    <source>
        <dbReference type="SAM" id="MobiDB-lite"/>
    </source>
</evidence>
<gene>
    <name evidence="2" type="ORF">PYCCODRAFT_1204121</name>
</gene>
<name>A0A1Y2IAW8_TRAC3</name>
<evidence type="ECO:0000313" key="2">
    <source>
        <dbReference type="EMBL" id="OSC97051.1"/>
    </source>
</evidence>
<dbReference type="AlphaFoldDB" id="A0A1Y2IAW8"/>
<protein>
    <submittedName>
        <fullName evidence="2">Uncharacterized protein</fullName>
    </submittedName>
</protein>
<organism evidence="2 3">
    <name type="scientific">Trametes coccinea (strain BRFM310)</name>
    <name type="common">Pycnoporus coccineus</name>
    <dbReference type="NCBI Taxonomy" id="1353009"/>
    <lineage>
        <taxon>Eukaryota</taxon>
        <taxon>Fungi</taxon>
        <taxon>Dikarya</taxon>
        <taxon>Basidiomycota</taxon>
        <taxon>Agaricomycotina</taxon>
        <taxon>Agaricomycetes</taxon>
        <taxon>Polyporales</taxon>
        <taxon>Polyporaceae</taxon>
        <taxon>Trametes</taxon>
    </lineage>
</organism>
<reference evidence="2 3" key="1">
    <citation type="journal article" date="2015" name="Biotechnol. Biofuels">
        <title>Enhanced degradation of softwood versus hardwood by the white-rot fungus Pycnoporus coccineus.</title>
        <authorList>
            <person name="Couturier M."/>
            <person name="Navarro D."/>
            <person name="Chevret D."/>
            <person name="Henrissat B."/>
            <person name="Piumi F."/>
            <person name="Ruiz-Duenas F.J."/>
            <person name="Martinez A.T."/>
            <person name="Grigoriev I.V."/>
            <person name="Riley R."/>
            <person name="Lipzen A."/>
            <person name="Berrin J.G."/>
            <person name="Master E.R."/>
            <person name="Rosso M.N."/>
        </authorList>
    </citation>
    <scope>NUCLEOTIDE SEQUENCE [LARGE SCALE GENOMIC DNA]</scope>
    <source>
        <strain evidence="2 3">BRFM310</strain>
    </source>
</reference>